<comment type="caution">
    <text evidence="3">The sequence shown here is derived from an EMBL/GenBank/DDBJ whole genome shotgun (WGS) entry which is preliminary data.</text>
</comment>
<feature type="transmembrane region" description="Helical" evidence="1">
    <location>
        <begin position="41"/>
        <end position="58"/>
    </location>
</feature>
<evidence type="ECO:0000256" key="1">
    <source>
        <dbReference type="SAM" id="Phobius"/>
    </source>
</evidence>
<organism evidence="3 4">
    <name type="scientific">Rhizomicrobium palustre</name>
    <dbReference type="NCBI Taxonomy" id="189966"/>
    <lineage>
        <taxon>Bacteria</taxon>
        <taxon>Pseudomonadati</taxon>
        <taxon>Pseudomonadota</taxon>
        <taxon>Alphaproteobacteria</taxon>
        <taxon>Micropepsales</taxon>
        <taxon>Micropepsaceae</taxon>
        <taxon>Rhizomicrobium</taxon>
    </lineage>
</organism>
<protein>
    <recommendedName>
        <fullName evidence="2">Flavinylation-associated cytochrome domain-containing protein</fullName>
    </recommendedName>
</protein>
<evidence type="ECO:0000313" key="4">
    <source>
        <dbReference type="Proteomes" id="UP000570514"/>
    </source>
</evidence>
<keyword evidence="1" id="KW-1133">Transmembrane helix</keyword>
<evidence type="ECO:0000313" key="3">
    <source>
        <dbReference type="EMBL" id="NIK87277.1"/>
    </source>
</evidence>
<feature type="domain" description="Flavinylation-associated cytochrome" evidence="2">
    <location>
        <begin position="10"/>
        <end position="58"/>
    </location>
</feature>
<dbReference type="AlphaFoldDB" id="A0A846MWB2"/>
<evidence type="ECO:0000259" key="2">
    <source>
        <dbReference type="Pfam" id="PF14358"/>
    </source>
</evidence>
<accession>A0A846MWB2</accession>
<name>A0A846MWB2_9PROT</name>
<reference evidence="3 4" key="1">
    <citation type="submission" date="2020-03" db="EMBL/GenBank/DDBJ databases">
        <title>Genomic Encyclopedia of Type Strains, Phase IV (KMG-IV): sequencing the most valuable type-strain genomes for metagenomic binning, comparative biology and taxonomic classification.</title>
        <authorList>
            <person name="Goeker M."/>
        </authorList>
    </citation>
    <scope>NUCLEOTIDE SEQUENCE [LARGE SCALE GENOMIC DNA]</scope>
    <source>
        <strain evidence="3 4">DSM 19867</strain>
    </source>
</reference>
<gene>
    <name evidence="3" type="ORF">FHS83_000595</name>
</gene>
<feature type="transmembrane region" description="Helical" evidence="1">
    <location>
        <begin position="70"/>
        <end position="89"/>
    </location>
</feature>
<proteinExistence type="predicted"/>
<keyword evidence="1" id="KW-0472">Membrane</keyword>
<dbReference type="Pfam" id="PF14358">
    <property type="entry name" value="DUF4405"/>
    <property type="match status" value="1"/>
</dbReference>
<keyword evidence="4" id="KW-1185">Reference proteome</keyword>
<dbReference type="Proteomes" id="UP000570514">
    <property type="component" value="Unassembled WGS sequence"/>
</dbReference>
<dbReference type="RefSeq" id="WP_167080725.1">
    <property type="nucleotide sequence ID" value="NZ_BAAADC010000001.1"/>
</dbReference>
<sequence length="167" mass="18015">MQEFLRRYATPLSLVTGLSLAITGIMMFFGIRGEIGEVHEWLGWAFVAALLMHIVRNWRGVLGMMRSWSSKAIVGVLGAAMAVLIIAQLPNGEARGHAGGPWLVARRVADVPIATSAPALGMSADQVIEKLKTRGLTVETSQQSLSEVAEKNDVRLPHLFGALLNDA</sequence>
<keyword evidence="1" id="KW-0812">Transmembrane</keyword>
<feature type="transmembrane region" description="Helical" evidence="1">
    <location>
        <begin position="12"/>
        <end position="29"/>
    </location>
</feature>
<dbReference type="EMBL" id="JAASRM010000001">
    <property type="protein sequence ID" value="NIK87277.1"/>
    <property type="molecule type" value="Genomic_DNA"/>
</dbReference>
<dbReference type="InterPro" id="IPR025517">
    <property type="entry name" value="DUF4405"/>
</dbReference>